<protein>
    <recommendedName>
        <fullName evidence="3">Glycosyltransferase 2-like domain-containing protein</fullName>
    </recommendedName>
</protein>
<evidence type="ECO:0000313" key="2">
    <source>
        <dbReference type="Proteomes" id="UP000219994"/>
    </source>
</evidence>
<comment type="caution">
    <text evidence="1">The sequence shown here is derived from an EMBL/GenBank/DDBJ whole genome shotgun (WGS) entry which is preliminary data.</text>
</comment>
<gene>
    <name evidence="1" type="ORF">B5766_04810</name>
</gene>
<accession>A0A2A6FSX3</accession>
<organism evidence="1 2">
    <name type="scientific">Candidatus Lumbricidiphila eiseniae</name>
    <dbReference type="NCBI Taxonomy" id="1969409"/>
    <lineage>
        <taxon>Bacteria</taxon>
        <taxon>Bacillati</taxon>
        <taxon>Actinomycetota</taxon>
        <taxon>Actinomycetes</taxon>
        <taxon>Micrococcales</taxon>
        <taxon>Microbacteriaceae</taxon>
        <taxon>Candidatus Lumbricidiphila</taxon>
    </lineage>
</organism>
<dbReference type="Gene3D" id="3.90.550.10">
    <property type="entry name" value="Spore Coat Polysaccharide Biosynthesis Protein SpsA, Chain A"/>
    <property type="match status" value="1"/>
</dbReference>
<evidence type="ECO:0008006" key="3">
    <source>
        <dbReference type="Google" id="ProtNLM"/>
    </source>
</evidence>
<dbReference type="EMBL" id="NAEP01000028">
    <property type="protein sequence ID" value="PDQ35777.1"/>
    <property type="molecule type" value="Genomic_DNA"/>
</dbReference>
<dbReference type="InterPro" id="IPR029044">
    <property type="entry name" value="Nucleotide-diphossugar_trans"/>
</dbReference>
<reference evidence="2" key="1">
    <citation type="submission" date="2017-03" db="EMBL/GenBank/DDBJ databases">
        <authorList>
            <person name="Lund M.B."/>
        </authorList>
    </citation>
    <scope>NUCLEOTIDE SEQUENCE [LARGE SCALE GENOMIC DNA]</scope>
</reference>
<dbReference type="AlphaFoldDB" id="A0A2A6FSX3"/>
<name>A0A2A6FSX3_9MICO</name>
<sequence length="293" mass="31570">MNIGLVVSTLGRTEPLERLLRSLTDQLTGDDHVVIVAQQRLAEVTALANRFRDAPWPITVTTSAPGAARGRNVGVAALPPGDRLLHFPNDTTWFPPGTLAAVRAAMGNGEGGVGALTIVDEHGPKFVLPPPGSSLTIWNVWQVIEMGILIRRSLFDQIGGFDPLLGTGALSPWQAGEATDLLLRLRVTRPDVAASFTWLPAHITVGGVADPAGLSTRERRRKLRAYGRGMGRVVARHRYPFWWRAAFTVGGLAFGLRHRATNTVLDGWWVFLGRTEGALGRTLGDGATAAVTR</sequence>
<dbReference type="SUPFAM" id="SSF53448">
    <property type="entry name" value="Nucleotide-diphospho-sugar transferases"/>
    <property type="match status" value="1"/>
</dbReference>
<dbReference type="Proteomes" id="UP000219994">
    <property type="component" value="Unassembled WGS sequence"/>
</dbReference>
<evidence type="ECO:0000313" key="1">
    <source>
        <dbReference type="EMBL" id="PDQ35777.1"/>
    </source>
</evidence>
<proteinExistence type="predicted"/>